<dbReference type="PANTHER" id="PTHR14796:SF3">
    <property type="entry name" value="NEURENSIN 1-LIKE-RELATED"/>
    <property type="match status" value="1"/>
</dbReference>
<dbReference type="Proteomes" id="UP000503349">
    <property type="component" value="Chromosome 1"/>
</dbReference>
<evidence type="ECO:0000256" key="2">
    <source>
        <dbReference type="SAM" id="Phobius"/>
    </source>
</evidence>
<reference evidence="4" key="2">
    <citation type="submission" date="2019-02" db="EMBL/GenBank/DDBJ databases">
        <title>Opniocepnalus argus Var Kimnra genome.</title>
        <authorList>
            <person name="Zhou C."/>
            <person name="Xiao S."/>
        </authorList>
    </citation>
    <scope>NUCLEOTIDE SEQUENCE [LARGE SCALE GENOMIC DNA]</scope>
</reference>
<dbReference type="AlphaFoldDB" id="A0A6G1QYV3"/>
<proteinExistence type="predicted"/>
<keyword evidence="4" id="KW-1185">Reference proteome</keyword>
<keyword evidence="2" id="KW-1133">Transmembrane helix</keyword>
<dbReference type="OrthoDB" id="5979667at2759"/>
<dbReference type="EMBL" id="CM015712">
    <property type="protein sequence ID" value="KAF3707695.1"/>
    <property type="molecule type" value="Genomic_DNA"/>
</dbReference>
<dbReference type="GO" id="GO:0030133">
    <property type="term" value="C:transport vesicle"/>
    <property type="evidence" value="ECO:0007669"/>
    <property type="project" value="InterPro"/>
</dbReference>
<dbReference type="InterPro" id="IPR024883">
    <property type="entry name" value="Neurensin"/>
</dbReference>
<reference evidence="3 4" key="1">
    <citation type="submission" date="2019-02" db="EMBL/GenBank/DDBJ databases">
        <title>Opniocepnalus argus genome.</title>
        <authorList>
            <person name="Zhou C."/>
            <person name="Xiao S."/>
        </authorList>
    </citation>
    <scope>NUCLEOTIDE SEQUENCE [LARGE SCALE GENOMIC DNA]</scope>
    <source>
        <strain evidence="3">OARG1902GOOAL</strain>
        <tissue evidence="3">Muscle</tissue>
    </source>
</reference>
<protein>
    <submittedName>
        <fullName evidence="3">Neurensin-1 Neuro-p24 Vesicular membrane protein of 24 kDa</fullName>
    </submittedName>
</protein>
<name>A0A6G1QYV3_CHAAH</name>
<sequence length="200" mass="21762">MPLRSEACVSGSGGESSGSEAGSSCLQFGVRSYLHHFYEECSASMWERDPEDWGLFESQRSALWWNSAVWKVSLSLGLLILTAGICSLSVAYSTPHKIESFGEGELFFVDTQAVSFNKVLHISTAAGIGLSCLGSVLAAMGIVVWILPRANLKERLYHRSGDMEQCGVSGSKWRAFKHSRDVITKPPGVVKGKIPLTMSK</sequence>
<feature type="transmembrane region" description="Helical" evidence="2">
    <location>
        <begin position="125"/>
        <end position="147"/>
    </location>
</feature>
<gene>
    <name evidence="3" type="ORF">EXN66_Car000868</name>
</gene>
<dbReference type="Pfam" id="PF14927">
    <property type="entry name" value="Neurensin"/>
    <property type="match status" value="1"/>
</dbReference>
<organism evidence="3 4">
    <name type="scientific">Channa argus</name>
    <name type="common">Northern snakehead</name>
    <name type="synonym">Ophicephalus argus</name>
    <dbReference type="NCBI Taxonomy" id="215402"/>
    <lineage>
        <taxon>Eukaryota</taxon>
        <taxon>Metazoa</taxon>
        <taxon>Chordata</taxon>
        <taxon>Craniata</taxon>
        <taxon>Vertebrata</taxon>
        <taxon>Euteleostomi</taxon>
        <taxon>Actinopterygii</taxon>
        <taxon>Neopterygii</taxon>
        <taxon>Teleostei</taxon>
        <taxon>Neoteleostei</taxon>
        <taxon>Acanthomorphata</taxon>
        <taxon>Anabantaria</taxon>
        <taxon>Anabantiformes</taxon>
        <taxon>Channoidei</taxon>
        <taxon>Channidae</taxon>
        <taxon>Channa</taxon>
    </lineage>
</organism>
<dbReference type="GO" id="GO:0043025">
    <property type="term" value="C:neuronal cell body"/>
    <property type="evidence" value="ECO:0007669"/>
    <property type="project" value="TreeGrafter"/>
</dbReference>
<feature type="compositionally biased region" description="Low complexity" evidence="1">
    <location>
        <begin position="1"/>
        <end position="10"/>
    </location>
</feature>
<feature type="region of interest" description="Disordered" evidence="1">
    <location>
        <begin position="1"/>
        <end position="21"/>
    </location>
</feature>
<accession>A0A6G1QYV3</accession>
<dbReference type="PANTHER" id="PTHR14796">
    <property type="entry name" value="NEURENSIN 1-RELATED"/>
    <property type="match status" value="1"/>
</dbReference>
<keyword evidence="2" id="KW-0472">Membrane</keyword>
<keyword evidence="2" id="KW-0812">Transmembrane</keyword>
<dbReference type="GO" id="GO:0007399">
    <property type="term" value="P:nervous system development"/>
    <property type="evidence" value="ECO:0007669"/>
    <property type="project" value="TreeGrafter"/>
</dbReference>
<feature type="transmembrane region" description="Helical" evidence="2">
    <location>
        <begin position="68"/>
        <end position="92"/>
    </location>
</feature>
<dbReference type="GO" id="GO:0043005">
    <property type="term" value="C:neuron projection"/>
    <property type="evidence" value="ECO:0007669"/>
    <property type="project" value="TreeGrafter"/>
</dbReference>
<evidence type="ECO:0000256" key="1">
    <source>
        <dbReference type="SAM" id="MobiDB-lite"/>
    </source>
</evidence>
<evidence type="ECO:0000313" key="3">
    <source>
        <dbReference type="EMBL" id="KAF3707695.1"/>
    </source>
</evidence>
<evidence type="ECO:0000313" key="4">
    <source>
        <dbReference type="Proteomes" id="UP000503349"/>
    </source>
</evidence>